<dbReference type="STRING" id="1202772.A0A0A7CPR6"/>
<evidence type="ECO:0000313" key="4">
    <source>
        <dbReference type="EMBL" id="OQR80865.1"/>
    </source>
</evidence>
<dbReference type="EMBL" id="JNBR01002865">
    <property type="protein sequence ID" value="OQR80865.1"/>
    <property type="molecule type" value="Genomic_DNA"/>
</dbReference>
<evidence type="ECO:0000256" key="1">
    <source>
        <dbReference type="SAM" id="MobiDB-lite"/>
    </source>
</evidence>
<proteinExistence type="predicted"/>
<feature type="region of interest" description="Disordered" evidence="1">
    <location>
        <begin position="170"/>
        <end position="197"/>
    </location>
</feature>
<gene>
    <name evidence="4" type="ORF">ACHHYP_17102</name>
</gene>
<dbReference type="EMBL" id="KM039034">
    <property type="protein sequence ID" value="AIG56495.1"/>
    <property type="molecule type" value="Genomic_DNA"/>
</dbReference>
<reference evidence="3 5" key="1">
    <citation type="journal article" date="2014" name="Genome Biol. Evol.">
        <title>The secreted proteins of Achlya hypogyna and Thraustotheca clavata identify the ancestral oomycete secretome and reveal gene acquisitions by horizontal gene transfer.</title>
        <authorList>
            <person name="Misner I."/>
            <person name="Blouin N."/>
            <person name="Leonard G."/>
            <person name="Richards T.A."/>
            <person name="Lane C.E."/>
        </authorList>
    </citation>
    <scope>NUCLEOTIDE SEQUENCE</scope>
    <source>
        <strain evidence="3 5">ATCC 48635</strain>
    </source>
</reference>
<sequence>MQRATLASLALAATVAAQAQCLNYVVTSKSSYDSTCDGSQGMHTWPVGVEASYCHGWSAADSAGNVQKFSATNLRCSSDSTMFLYTLHSGTVDCSSVGGNIKDLNFTLTCASNAPTDNLFQQGLDFSCCDQRSASFGNCNRGLPSVTWPTSQSLQKQSVYQNGELCGASTTKPTTTKPAATKAAVNTTTAAPTTEAPKSAAASASIAAATIVAALAML</sequence>
<evidence type="ECO:0000256" key="2">
    <source>
        <dbReference type="SAM" id="SignalP"/>
    </source>
</evidence>
<organism evidence="3">
    <name type="scientific">Achlya hypogyna</name>
    <name type="common">Oomycete</name>
    <name type="synonym">Protoachlya hypogyna</name>
    <dbReference type="NCBI Taxonomy" id="1202772"/>
    <lineage>
        <taxon>Eukaryota</taxon>
        <taxon>Sar</taxon>
        <taxon>Stramenopiles</taxon>
        <taxon>Oomycota</taxon>
        <taxon>Saprolegniomycetes</taxon>
        <taxon>Saprolegniales</taxon>
        <taxon>Achlyaceae</taxon>
        <taxon>Achlya</taxon>
    </lineage>
</organism>
<evidence type="ECO:0000313" key="3">
    <source>
        <dbReference type="EMBL" id="AIG56495.1"/>
    </source>
</evidence>
<keyword evidence="2" id="KW-0732">Signal</keyword>
<dbReference type="AlphaFoldDB" id="A0A0A7CPR6"/>
<accession>A0A0A7CPR6</accession>
<name>A0A0A7CPR6_ACHHY</name>
<protein>
    <submittedName>
        <fullName evidence="3">Secreted protein</fullName>
    </submittedName>
</protein>
<dbReference type="OrthoDB" id="76162at2759"/>
<feature type="signal peptide" evidence="2">
    <location>
        <begin position="1"/>
        <end position="19"/>
    </location>
</feature>
<dbReference type="Proteomes" id="UP000243579">
    <property type="component" value="Unassembled WGS sequence"/>
</dbReference>
<feature type="chain" id="PRO_5002026970" evidence="2">
    <location>
        <begin position="20"/>
        <end position="218"/>
    </location>
</feature>
<keyword evidence="5" id="KW-1185">Reference proteome</keyword>
<evidence type="ECO:0000313" key="5">
    <source>
        <dbReference type="Proteomes" id="UP000243579"/>
    </source>
</evidence>